<dbReference type="Pfam" id="PF19187">
    <property type="entry name" value="HTH_PafC"/>
    <property type="match status" value="1"/>
</dbReference>
<feature type="domain" description="PafC HTH" evidence="2">
    <location>
        <begin position="349"/>
        <end position="462"/>
    </location>
</feature>
<sequence>MSAKRTERLLTLVMLLLSNRQGWTKEELFREIEQYEQAPTPAAREKLFDRDKAALRDQGIPLEAFTEDPLFDHDNASTRYRINAEDYRLPGMSFTAAESAALTIAAGMWQEASLGPAASRALRKLHGRGVDTESGPPAAIDARIRTNEPFWDTLWQATTARRVVRFGYRAASTGDDRQRTVQPWGMGSRFGHWYLVGFDLDRQAERWFRLTRITTPPLIRAGTYSVPPEFSMSASLASLTAAERGRRATVAVRAETCHILRARPGAVSSPRGEGWDTLEFSYSDEEAAAGEIASFGANAVTLSPEPLAAEVRRRLEGALQALGTAPPSFSLNEAPARPAAATSVNSTEDRLLRLLDLVPYLLNHPGVEVSVAARDFNIPAAQLISDVELLFVSGPRFYPDGLIDIQLEDDRIHVSDPQSLGDPIRFGLDEACALLVGLDTLMNLPGLPDDSAVRSAREKLRAGAGDAARMNDSIATRIAEDELAPVIAALRAGIEQRRQVHLRYVVPARDEVTERFVEPLRAFLHENAWYLDAWCHRAGGRRNFRLDRIQSMELTDRPVTVEAGTPPVIFDPAGADTTVVLVLAAGAQWIAQSYAAERTARTEDGRLAAEIRVSTTTWLPGLVASLGGECTIAEPAAERGKALHFAEAALAASAHPAGA</sequence>
<dbReference type="InterPro" id="IPR043839">
    <property type="entry name" value="PafC_HTH"/>
</dbReference>
<evidence type="ECO:0000259" key="2">
    <source>
        <dbReference type="Pfam" id="PF19187"/>
    </source>
</evidence>
<keyword evidence="5" id="KW-1185">Reference proteome</keyword>
<reference evidence="4 5" key="1">
    <citation type="submission" date="2016-10" db="EMBL/GenBank/DDBJ databases">
        <authorList>
            <person name="de Groot N.N."/>
        </authorList>
    </citation>
    <scope>NUCLEOTIDE SEQUENCE [LARGE SCALE GENOMIC DNA]</scope>
    <source>
        <strain evidence="4 5">NP_1H</strain>
    </source>
</reference>
<proteinExistence type="predicted"/>
<dbReference type="InterPro" id="IPR057727">
    <property type="entry name" value="WCX_dom"/>
</dbReference>
<evidence type="ECO:0000259" key="1">
    <source>
        <dbReference type="Pfam" id="PF13280"/>
    </source>
</evidence>
<dbReference type="OrthoDB" id="3268930at2"/>
<feature type="domain" description="WCX" evidence="3">
    <location>
        <begin position="246"/>
        <end position="319"/>
    </location>
</feature>
<dbReference type="InterPro" id="IPR026881">
    <property type="entry name" value="WYL_dom"/>
</dbReference>
<name>A0A1G8EPA3_9MICC</name>
<feature type="domain" description="WYL" evidence="1">
    <location>
        <begin position="151"/>
        <end position="214"/>
    </location>
</feature>
<evidence type="ECO:0000313" key="5">
    <source>
        <dbReference type="Proteomes" id="UP000199258"/>
    </source>
</evidence>
<evidence type="ECO:0000259" key="3">
    <source>
        <dbReference type="Pfam" id="PF25583"/>
    </source>
</evidence>
<feature type="domain" description="WCX" evidence="3">
    <location>
        <begin position="578"/>
        <end position="647"/>
    </location>
</feature>
<dbReference type="Pfam" id="PF13280">
    <property type="entry name" value="WYL"/>
    <property type="match status" value="2"/>
</dbReference>
<dbReference type="Proteomes" id="UP000199258">
    <property type="component" value="Unassembled WGS sequence"/>
</dbReference>
<dbReference type="RefSeq" id="WP_090584655.1">
    <property type="nucleotide sequence ID" value="NZ_FNDT01000002.1"/>
</dbReference>
<dbReference type="PANTHER" id="PTHR34580:SF3">
    <property type="entry name" value="PROTEIN PAFB"/>
    <property type="match status" value="1"/>
</dbReference>
<gene>
    <name evidence="4" type="ORF">SAMN04488693_102196</name>
</gene>
<dbReference type="InterPro" id="IPR051534">
    <property type="entry name" value="CBASS_pafABC_assoc_protein"/>
</dbReference>
<organism evidence="4 5">
    <name type="scientific">Arthrobacter subterraneus</name>
    <dbReference type="NCBI Taxonomy" id="335973"/>
    <lineage>
        <taxon>Bacteria</taxon>
        <taxon>Bacillati</taxon>
        <taxon>Actinomycetota</taxon>
        <taxon>Actinomycetes</taxon>
        <taxon>Micrococcales</taxon>
        <taxon>Micrococcaceae</taxon>
        <taxon>Arthrobacter</taxon>
    </lineage>
</organism>
<accession>A0A1G8EPA3</accession>
<dbReference type="STRING" id="335973.SAMN04488693_102196"/>
<dbReference type="Pfam" id="PF25583">
    <property type="entry name" value="WCX"/>
    <property type="match status" value="2"/>
</dbReference>
<evidence type="ECO:0000313" key="4">
    <source>
        <dbReference type="EMBL" id="SDH71678.1"/>
    </source>
</evidence>
<protein>
    <submittedName>
        <fullName evidence="4">Transcriptional regulator</fullName>
    </submittedName>
</protein>
<dbReference type="PROSITE" id="PS52050">
    <property type="entry name" value="WYL"/>
    <property type="match status" value="2"/>
</dbReference>
<dbReference type="AlphaFoldDB" id="A0A1G8EPA3"/>
<dbReference type="EMBL" id="FNDT01000002">
    <property type="protein sequence ID" value="SDH71678.1"/>
    <property type="molecule type" value="Genomic_DNA"/>
</dbReference>
<dbReference type="PANTHER" id="PTHR34580">
    <property type="match status" value="1"/>
</dbReference>
<feature type="domain" description="WYL" evidence="1">
    <location>
        <begin position="486"/>
        <end position="553"/>
    </location>
</feature>